<protein>
    <submittedName>
        <fullName evidence="1">Uncharacterized protein</fullName>
    </submittedName>
</protein>
<comment type="caution">
    <text evidence="1">The sequence shown here is derived from an EMBL/GenBank/DDBJ whole genome shotgun (WGS) entry which is preliminary data.</text>
</comment>
<sequence>MLMGCKAVAHHFASKETGISKDEPLRGSSTKSEEVPELSFFSVQSRQELQEWIKEFIHISQKVELTMNVKGRVYAHQTVEDKKVQTGALLNKYIQSQIGHVIRHGTFHKTCQQRSR</sequence>
<accession>A0A1V4K4W6</accession>
<keyword evidence="2" id="KW-1185">Reference proteome</keyword>
<gene>
    <name evidence="1" type="ORF">AV530_012207</name>
</gene>
<dbReference type="EMBL" id="LSYS01004460">
    <property type="protein sequence ID" value="OPJ79518.1"/>
    <property type="molecule type" value="Genomic_DNA"/>
</dbReference>
<organism evidence="1 2">
    <name type="scientific">Patagioenas fasciata monilis</name>
    <dbReference type="NCBI Taxonomy" id="372326"/>
    <lineage>
        <taxon>Eukaryota</taxon>
        <taxon>Metazoa</taxon>
        <taxon>Chordata</taxon>
        <taxon>Craniata</taxon>
        <taxon>Vertebrata</taxon>
        <taxon>Euteleostomi</taxon>
        <taxon>Archelosauria</taxon>
        <taxon>Archosauria</taxon>
        <taxon>Dinosauria</taxon>
        <taxon>Saurischia</taxon>
        <taxon>Theropoda</taxon>
        <taxon>Coelurosauria</taxon>
        <taxon>Aves</taxon>
        <taxon>Neognathae</taxon>
        <taxon>Neoaves</taxon>
        <taxon>Columbimorphae</taxon>
        <taxon>Columbiformes</taxon>
        <taxon>Columbidae</taxon>
        <taxon>Patagioenas</taxon>
    </lineage>
</organism>
<dbReference type="AlphaFoldDB" id="A0A1V4K4W6"/>
<name>A0A1V4K4W6_PATFA</name>
<dbReference type="Proteomes" id="UP000190648">
    <property type="component" value="Unassembled WGS sequence"/>
</dbReference>
<proteinExistence type="predicted"/>
<evidence type="ECO:0000313" key="2">
    <source>
        <dbReference type="Proteomes" id="UP000190648"/>
    </source>
</evidence>
<reference evidence="1 2" key="1">
    <citation type="submission" date="2016-02" db="EMBL/GenBank/DDBJ databases">
        <title>Band-tailed pigeon sequencing and assembly.</title>
        <authorList>
            <person name="Soares A.E."/>
            <person name="Novak B.J."/>
            <person name="Rice E.S."/>
            <person name="O'Connell B."/>
            <person name="Chang D."/>
            <person name="Weber S."/>
            <person name="Shapiro B."/>
        </authorList>
    </citation>
    <scope>NUCLEOTIDE SEQUENCE [LARGE SCALE GENOMIC DNA]</scope>
    <source>
        <strain evidence="1">BTP2013</strain>
        <tissue evidence="1">Blood</tissue>
    </source>
</reference>
<evidence type="ECO:0000313" key="1">
    <source>
        <dbReference type="EMBL" id="OPJ79518.1"/>
    </source>
</evidence>